<sequence length="164" mass="18941">MAQLPYPDYNTPHAAATSHPTINILKLLSYSTATAHHWTELGHAQFKNLKLSNRDRELVILLTSSKFNPVYEWAHRLPLSLKAGDENFEDEKVGFSDKDLVLLTFVETIIQQSEVGDQLWERVRSEFSHREIMEIISLQGFSYTFSRLNTVLQSDFDEWAKSKL</sequence>
<evidence type="ECO:0008006" key="3">
    <source>
        <dbReference type="Google" id="ProtNLM"/>
    </source>
</evidence>
<dbReference type="EMBL" id="JAPZBU010000009">
    <property type="protein sequence ID" value="KAJ5387351.1"/>
    <property type="molecule type" value="Genomic_DNA"/>
</dbReference>
<proteinExistence type="predicted"/>
<keyword evidence="2" id="KW-1185">Reference proteome</keyword>
<dbReference type="Proteomes" id="UP001147747">
    <property type="component" value="Unassembled WGS sequence"/>
</dbReference>
<dbReference type="RefSeq" id="XP_056485149.1">
    <property type="nucleotide sequence ID" value="XM_056634529.1"/>
</dbReference>
<reference evidence="1" key="1">
    <citation type="submission" date="2022-12" db="EMBL/GenBank/DDBJ databases">
        <authorList>
            <person name="Petersen C."/>
        </authorList>
    </citation>
    <scope>NUCLEOTIDE SEQUENCE</scope>
    <source>
        <strain evidence="1">IBT 29677</strain>
    </source>
</reference>
<dbReference type="SUPFAM" id="SSF69118">
    <property type="entry name" value="AhpD-like"/>
    <property type="match status" value="1"/>
</dbReference>
<evidence type="ECO:0000313" key="2">
    <source>
        <dbReference type="Proteomes" id="UP001147747"/>
    </source>
</evidence>
<protein>
    <recommendedName>
        <fullName evidence="3">Carboxymuconolactone decarboxylase-like domain-containing protein</fullName>
    </recommendedName>
</protein>
<dbReference type="PANTHER" id="PTHR34846:SF11">
    <property type="entry name" value="4-CARBOXYMUCONOLACTONE DECARBOXYLASE FAMILY PROTEIN (AFU_ORTHOLOGUE AFUA_6G11590)"/>
    <property type="match status" value="1"/>
</dbReference>
<dbReference type="AlphaFoldDB" id="A0A9X0B437"/>
<gene>
    <name evidence="1" type="ORF">N7509_009892</name>
</gene>
<name>A0A9X0B437_9EURO</name>
<dbReference type="InterPro" id="IPR029032">
    <property type="entry name" value="AhpD-like"/>
</dbReference>
<dbReference type="GeneID" id="81373509"/>
<dbReference type="OrthoDB" id="2567457at2759"/>
<accession>A0A9X0B437</accession>
<organism evidence="1 2">
    <name type="scientific">Penicillium cosmopolitanum</name>
    <dbReference type="NCBI Taxonomy" id="1131564"/>
    <lineage>
        <taxon>Eukaryota</taxon>
        <taxon>Fungi</taxon>
        <taxon>Dikarya</taxon>
        <taxon>Ascomycota</taxon>
        <taxon>Pezizomycotina</taxon>
        <taxon>Eurotiomycetes</taxon>
        <taxon>Eurotiomycetidae</taxon>
        <taxon>Eurotiales</taxon>
        <taxon>Aspergillaceae</taxon>
        <taxon>Penicillium</taxon>
    </lineage>
</organism>
<dbReference type="PANTHER" id="PTHR34846">
    <property type="entry name" value="4-CARBOXYMUCONOLACTONE DECARBOXYLASE FAMILY PROTEIN (AFU_ORTHOLOGUE AFUA_6G11590)"/>
    <property type="match status" value="1"/>
</dbReference>
<dbReference type="Gene3D" id="1.20.1290.10">
    <property type="entry name" value="AhpD-like"/>
    <property type="match status" value="1"/>
</dbReference>
<reference evidence="1" key="2">
    <citation type="journal article" date="2023" name="IMA Fungus">
        <title>Comparative genomic study of the Penicillium genus elucidates a diverse pangenome and 15 lateral gene transfer events.</title>
        <authorList>
            <person name="Petersen C."/>
            <person name="Sorensen T."/>
            <person name="Nielsen M.R."/>
            <person name="Sondergaard T.E."/>
            <person name="Sorensen J.L."/>
            <person name="Fitzpatrick D.A."/>
            <person name="Frisvad J.C."/>
            <person name="Nielsen K.L."/>
        </authorList>
    </citation>
    <scope>NUCLEOTIDE SEQUENCE</scope>
    <source>
        <strain evidence="1">IBT 29677</strain>
    </source>
</reference>
<evidence type="ECO:0000313" key="1">
    <source>
        <dbReference type="EMBL" id="KAJ5387351.1"/>
    </source>
</evidence>
<comment type="caution">
    <text evidence="1">The sequence shown here is derived from an EMBL/GenBank/DDBJ whole genome shotgun (WGS) entry which is preliminary data.</text>
</comment>